<proteinExistence type="predicted"/>
<organism evidence="1 2">
    <name type="scientific">Myodes glareolus</name>
    <name type="common">Bank vole</name>
    <name type="synonym">Clethrionomys glareolus</name>
    <dbReference type="NCBI Taxonomy" id="447135"/>
    <lineage>
        <taxon>Eukaryota</taxon>
        <taxon>Metazoa</taxon>
        <taxon>Chordata</taxon>
        <taxon>Craniata</taxon>
        <taxon>Vertebrata</taxon>
        <taxon>Euteleostomi</taxon>
        <taxon>Mammalia</taxon>
        <taxon>Eutheria</taxon>
        <taxon>Euarchontoglires</taxon>
        <taxon>Glires</taxon>
        <taxon>Rodentia</taxon>
        <taxon>Myomorpha</taxon>
        <taxon>Muroidea</taxon>
        <taxon>Cricetidae</taxon>
        <taxon>Arvicolinae</taxon>
        <taxon>Myodes</taxon>
    </lineage>
</organism>
<accession>A0AAW0HG15</accession>
<dbReference type="AlphaFoldDB" id="A0AAW0HG15"/>
<dbReference type="Proteomes" id="UP001488838">
    <property type="component" value="Unassembled WGS sequence"/>
</dbReference>
<comment type="caution">
    <text evidence="1">The sequence shown here is derived from an EMBL/GenBank/DDBJ whole genome shotgun (WGS) entry which is preliminary data.</text>
</comment>
<reference evidence="1 2" key="1">
    <citation type="journal article" date="2023" name="bioRxiv">
        <title>Conserved and derived expression patterns and positive selection on dental genes reveal complex evolutionary context of ever-growing rodent molars.</title>
        <authorList>
            <person name="Calamari Z.T."/>
            <person name="Song A."/>
            <person name="Cohen E."/>
            <person name="Akter M."/>
            <person name="Roy R.D."/>
            <person name="Hallikas O."/>
            <person name="Christensen M.M."/>
            <person name="Li P."/>
            <person name="Marangoni P."/>
            <person name="Jernvall J."/>
            <person name="Klein O.D."/>
        </authorList>
    </citation>
    <scope>NUCLEOTIDE SEQUENCE [LARGE SCALE GENOMIC DNA]</scope>
    <source>
        <strain evidence="1">V071</strain>
    </source>
</reference>
<evidence type="ECO:0000313" key="1">
    <source>
        <dbReference type="EMBL" id="KAK7801281.1"/>
    </source>
</evidence>
<evidence type="ECO:0000313" key="2">
    <source>
        <dbReference type="Proteomes" id="UP001488838"/>
    </source>
</evidence>
<gene>
    <name evidence="1" type="ORF">U0070_025770</name>
</gene>
<protein>
    <submittedName>
        <fullName evidence="1">Uncharacterized protein</fullName>
    </submittedName>
</protein>
<dbReference type="EMBL" id="JBBHLL010000514">
    <property type="protein sequence ID" value="KAK7801281.1"/>
    <property type="molecule type" value="Genomic_DNA"/>
</dbReference>
<name>A0AAW0HG15_MYOGA</name>
<keyword evidence="2" id="KW-1185">Reference proteome</keyword>
<sequence>MRFGFSLGYCTVGLGGRSGPRARLRCSKEVPIGHLSWGYLKDPAQEILQEPQPGSKVWLLPLLAGSSAH</sequence>